<name>A0A6I4MK74_9ACTN</name>
<dbReference type="SUPFAM" id="SSF52129">
    <property type="entry name" value="Caspase-like"/>
    <property type="match status" value="1"/>
</dbReference>
<evidence type="ECO:0000313" key="3">
    <source>
        <dbReference type="EMBL" id="MWA04985.1"/>
    </source>
</evidence>
<reference evidence="3" key="1">
    <citation type="submission" date="2019-12" db="EMBL/GenBank/DDBJ databases">
        <title>Actinomadura physcomitrii sp. nov., a novel actinomycete isolated from moss [Physcomitrium sphaericum (Ludw) Fuernr].</title>
        <authorList>
            <person name="Zhuang X."/>
        </authorList>
    </citation>
    <scope>NUCLEOTIDE SEQUENCE [LARGE SCALE GENOMIC DNA]</scope>
    <source>
        <strain evidence="3">LD22</strain>
    </source>
</reference>
<dbReference type="EMBL" id="WBMS02000032">
    <property type="protein sequence ID" value="MWA04985.1"/>
    <property type="molecule type" value="Genomic_DNA"/>
</dbReference>
<dbReference type="PANTHER" id="PTHR48104">
    <property type="entry name" value="METACASPASE-4"/>
    <property type="match status" value="1"/>
</dbReference>
<dbReference type="Proteomes" id="UP000462055">
    <property type="component" value="Unassembled WGS sequence"/>
</dbReference>
<dbReference type="GO" id="GO:0006508">
    <property type="term" value="P:proteolysis"/>
    <property type="evidence" value="ECO:0007669"/>
    <property type="project" value="InterPro"/>
</dbReference>
<evidence type="ECO:0000259" key="2">
    <source>
        <dbReference type="Pfam" id="PF00656"/>
    </source>
</evidence>
<feature type="region of interest" description="Disordered" evidence="1">
    <location>
        <begin position="537"/>
        <end position="556"/>
    </location>
</feature>
<keyword evidence="4" id="KW-1185">Reference proteome</keyword>
<dbReference type="GO" id="GO:0004197">
    <property type="term" value="F:cysteine-type endopeptidase activity"/>
    <property type="evidence" value="ECO:0007669"/>
    <property type="project" value="InterPro"/>
</dbReference>
<proteinExistence type="predicted"/>
<accession>A0A6I4MK74</accession>
<dbReference type="AlphaFoldDB" id="A0A6I4MK74"/>
<dbReference type="InterPro" id="IPR011600">
    <property type="entry name" value="Pept_C14_caspase"/>
</dbReference>
<dbReference type="Pfam" id="PF00656">
    <property type="entry name" value="Peptidase_C14"/>
    <property type="match status" value="1"/>
</dbReference>
<feature type="domain" description="Peptidase C14 caspase" evidence="2">
    <location>
        <begin position="94"/>
        <end position="339"/>
    </location>
</feature>
<evidence type="ECO:0000313" key="4">
    <source>
        <dbReference type="Proteomes" id="UP000462055"/>
    </source>
</evidence>
<dbReference type="InterPro" id="IPR029030">
    <property type="entry name" value="Caspase-like_dom_sf"/>
</dbReference>
<dbReference type="GO" id="GO:0005737">
    <property type="term" value="C:cytoplasm"/>
    <property type="evidence" value="ECO:0007669"/>
    <property type="project" value="TreeGrafter"/>
</dbReference>
<gene>
    <name evidence="3" type="ORF">F8568_032390</name>
</gene>
<evidence type="ECO:0000256" key="1">
    <source>
        <dbReference type="SAM" id="MobiDB-lite"/>
    </source>
</evidence>
<organism evidence="3 4">
    <name type="scientific">Actinomadura physcomitrii</name>
    <dbReference type="NCBI Taxonomy" id="2650748"/>
    <lineage>
        <taxon>Bacteria</taxon>
        <taxon>Bacillati</taxon>
        <taxon>Actinomycetota</taxon>
        <taxon>Actinomycetes</taxon>
        <taxon>Streptosporangiales</taxon>
        <taxon>Thermomonosporaceae</taxon>
        <taxon>Actinomadura</taxon>
    </lineage>
</organism>
<sequence length="710" mass="76500">MTCRSGIGSLPRWRGSRLALARSMVTAWARSPFGSAKSHAATQLSTAPSLQVRRNREADRPEIARFPSERREAGDNRMAVSVPGVEAGMDGLLYALLVGIDRYPGRPLSGCRNDVQDAAELLKERAGGRLRLRMLLDEEATRAKMIAAFQEHFAECGPEDVALFWFAGHGSEQPVAEDLWWLEPSGTAQSLVCVDSRQGGVPDLLDKELGVLAGEVGRRGAHCVAVLDCCHAESGTRDPDSAVRALPRSHESVGARALLPDLGGTVAGQMEETHVLLAACRTFEKAMEVRMEGRRRGAFSYALVRALRESTPGTTVRDVHIRTRRMVENLCHDQVPVLHPVSPGGLADAPVFGGAVTPPAVPFTLRRIRGGWEVDAGFCHGVTAGATLTVRSGGAEHGARVRVSAASAGRADVEPDGWQPDPERAYPVAVESLPAVPTTVRVTGAGAAALEEAIDGLDSPFLSVDADAPTWTVTVGRSAADVRMADGTLILSAGGEALRDLPLRLDQLAVWTYVRDLRNPWSRLDGLVDLEVVAAEPGESRAPRDSPALRPDPSGEVRLPYRYDGRTWRPPEVFIRIRNRSSRRLWCVLLDLTDRYRMHPALFPGAFVGPGMVAAAAHGRPIPVSLPPGRPERPGASALDWCVLIVSEEEVSSAPFNLPPIDAPPLRSAATALHTWRNRREMAAPGGPAGDWTTVLVPVRTVIPDLPARR</sequence>
<dbReference type="InterPro" id="IPR050452">
    <property type="entry name" value="Metacaspase"/>
</dbReference>
<comment type="caution">
    <text evidence="3">The sequence shown here is derived from an EMBL/GenBank/DDBJ whole genome shotgun (WGS) entry which is preliminary data.</text>
</comment>
<dbReference type="Gene3D" id="3.40.50.1460">
    <property type="match status" value="1"/>
</dbReference>
<protein>
    <recommendedName>
        <fullName evidence="2">Peptidase C14 caspase domain-containing protein</fullName>
    </recommendedName>
</protein>
<dbReference type="PANTHER" id="PTHR48104:SF30">
    <property type="entry name" value="METACASPASE-1"/>
    <property type="match status" value="1"/>
</dbReference>